<evidence type="ECO:0000256" key="5">
    <source>
        <dbReference type="ARBA" id="ARBA00035244"/>
    </source>
</evidence>
<accession>A0A2K9P278</accession>
<dbReference type="Pfam" id="PF00573">
    <property type="entry name" value="Ribosomal_L4"/>
    <property type="match status" value="1"/>
</dbReference>
<evidence type="ECO:0000256" key="2">
    <source>
        <dbReference type="ARBA" id="ARBA00011838"/>
    </source>
</evidence>
<dbReference type="Gene3D" id="3.40.1370.10">
    <property type="match status" value="1"/>
</dbReference>
<dbReference type="GO" id="GO:0019843">
    <property type="term" value="F:rRNA binding"/>
    <property type="evidence" value="ECO:0007669"/>
    <property type="project" value="UniProtKB-UniRule"/>
</dbReference>
<dbReference type="GO" id="GO:0003735">
    <property type="term" value="F:structural constituent of ribosome"/>
    <property type="evidence" value="ECO:0007669"/>
    <property type="project" value="InterPro"/>
</dbReference>
<evidence type="ECO:0000256" key="4">
    <source>
        <dbReference type="ARBA" id="ARBA00023274"/>
    </source>
</evidence>
<dbReference type="PANTHER" id="PTHR10746:SF6">
    <property type="entry name" value="LARGE RIBOSOMAL SUBUNIT PROTEIN UL4M"/>
    <property type="match status" value="1"/>
</dbReference>
<reference evidence="7 8" key="1">
    <citation type="submission" date="2017-04" db="EMBL/GenBank/DDBJ databases">
        <title>Monoglobus pectinilyticus 14 draft genome.</title>
        <authorList>
            <person name="Kim C."/>
            <person name="Rosendale D.I."/>
            <person name="Kelly W.J."/>
            <person name="Tannock G.W."/>
            <person name="Patchett M.L."/>
            <person name="Jordens J.Z."/>
        </authorList>
    </citation>
    <scope>NUCLEOTIDE SEQUENCE [LARGE SCALE GENOMIC DNA]</scope>
    <source>
        <strain evidence="7 8">14</strain>
    </source>
</reference>
<protein>
    <recommendedName>
        <fullName evidence="5 6">Large ribosomal subunit protein uL4</fullName>
    </recommendedName>
</protein>
<dbReference type="PANTHER" id="PTHR10746">
    <property type="entry name" value="50S RIBOSOMAL PROTEIN L4"/>
    <property type="match status" value="1"/>
</dbReference>
<comment type="function">
    <text evidence="6">One of the primary rRNA binding proteins, this protein initially binds near the 5'-end of the 23S rRNA. It is important during the early stages of 50S assembly. It makes multiple contacts with different domains of the 23S rRNA in the assembled 50S subunit and ribosome.</text>
</comment>
<dbReference type="GO" id="GO:1990904">
    <property type="term" value="C:ribonucleoprotein complex"/>
    <property type="evidence" value="ECO:0007669"/>
    <property type="project" value="UniProtKB-KW"/>
</dbReference>
<keyword evidence="6" id="KW-0699">rRNA-binding</keyword>
<proteinExistence type="inferred from homology"/>
<comment type="similarity">
    <text evidence="1 6">Belongs to the universal ribosomal protein uL4 family.</text>
</comment>
<dbReference type="GO" id="GO:0005840">
    <property type="term" value="C:ribosome"/>
    <property type="evidence" value="ECO:0007669"/>
    <property type="project" value="UniProtKB-KW"/>
</dbReference>
<name>A0A2K9P278_9FIRM</name>
<dbReference type="HAMAP" id="MF_01328_B">
    <property type="entry name" value="Ribosomal_uL4_B"/>
    <property type="match status" value="1"/>
</dbReference>
<keyword evidence="6" id="KW-0694">RNA-binding</keyword>
<dbReference type="GO" id="GO:0006412">
    <property type="term" value="P:translation"/>
    <property type="evidence" value="ECO:0007669"/>
    <property type="project" value="UniProtKB-UniRule"/>
</dbReference>
<evidence type="ECO:0000256" key="6">
    <source>
        <dbReference type="HAMAP-Rule" id="MF_01328"/>
    </source>
</evidence>
<comment type="function">
    <text evidence="6">Forms part of the polypeptide exit tunnel.</text>
</comment>
<evidence type="ECO:0000256" key="3">
    <source>
        <dbReference type="ARBA" id="ARBA00022980"/>
    </source>
</evidence>
<evidence type="ECO:0000313" key="8">
    <source>
        <dbReference type="Proteomes" id="UP000235589"/>
    </source>
</evidence>
<organism evidence="7 8">
    <name type="scientific">Monoglobus pectinilyticus</name>
    <dbReference type="NCBI Taxonomy" id="1981510"/>
    <lineage>
        <taxon>Bacteria</taxon>
        <taxon>Bacillati</taxon>
        <taxon>Bacillota</taxon>
        <taxon>Clostridia</taxon>
        <taxon>Monoglobales</taxon>
        <taxon>Monoglobaceae</taxon>
        <taxon>Monoglobus</taxon>
    </lineage>
</organism>
<dbReference type="NCBIfam" id="TIGR03953">
    <property type="entry name" value="rplD_bact"/>
    <property type="match status" value="1"/>
</dbReference>
<dbReference type="OrthoDB" id="9803201at2"/>
<comment type="subunit">
    <text evidence="2 6">Part of the 50S ribosomal subunit.</text>
</comment>
<evidence type="ECO:0000313" key="7">
    <source>
        <dbReference type="EMBL" id="AUO19351.1"/>
    </source>
</evidence>
<dbReference type="InterPro" id="IPR013005">
    <property type="entry name" value="Ribosomal_uL4-like"/>
</dbReference>
<dbReference type="EMBL" id="CP020991">
    <property type="protein sequence ID" value="AUO19351.1"/>
    <property type="molecule type" value="Genomic_DNA"/>
</dbReference>
<dbReference type="SUPFAM" id="SSF52166">
    <property type="entry name" value="Ribosomal protein L4"/>
    <property type="match status" value="1"/>
</dbReference>
<gene>
    <name evidence="6" type="primary">rplD</name>
    <name evidence="7" type="ORF">B9O19_01190</name>
</gene>
<dbReference type="InterPro" id="IPR002136">
    <property type="entry name" value="Ribosomal_uL4"/>
</dbReference>
<dbReference type="AlphaFoldDB" id="A0A2K9P278"/>
<dbReference type="InterPro" id="IPR023574">
    <property type="entry name" value="Ribosomal_uL4_dom_sf"/>
</dbReference>
<sequence length="207" mass="22885">MPTVDVYNADGKVVSTMELNDSVFGVKVNKDVMHEVVVNYLANQRQGTQSTLTRTEVRGGGIKPWRQKGTGRARQGSIRAPQWVGGGVAIGPKPRDYSYRLNKKVKRLALKSALSSKVEESEIIVLDALDCKEFKTKQVADMLAKLNVTEKALIVLPENDKKIVNSARNIRGVDATFVGAINTYEVLNHTKCIILKDAVEKLEEVYA</sequence>
<dbReference type="Proteomes" id="UP000235589">
    <property type="component" value="Chromosome"/>
</dbReference>
<keyword evidence="4 6" id="KW-0687">Ribonucleoprotein</keyword>
<evidence type="ECO:0000256" key="1">
    <source>
        <dbReference type="ARBA" id="ARBA00010528"/>
    </source>
</evidence>
<dbReference type="KEGG" id="mpec:B9O19_01190"/>
<dbReference type="GeneID" id="98062596"/>
<keyword evidence="8" id="KW-1185">Reference proteome</keyword>
<dbReference type="RefSeq" id="WP_102365563.1">
    <property type="nucleotide sequence ID" value="NZ_CP020991.1"/>
</dbReference>
<keyword evidence="3 6" id="KW-0689">Ribosomal protein</keyword>